<evidence type="ECO:0000256" key="2">
    <source>
        <dbReference type="SAM" id="Phobius"/>
    </source>
</evidence>
<feature type="transmembrane region" description="Helical" evidence="2">
    <location>
        <begin position="6"/>
        <end position="26"/>
    </location>
</feature>
<protein>
    <submittedName>
        <fullName evidence="3">Tfp pilus assembly protein PilO</fullName>
    </submittedName>
</protein>
<dbReference type="AlphaFoldDB" id="A0A853CRN4"/>
<dbReference type="EMBL" id="JACCFL010000001">
    <property type="protein sequence ID" value="NYJ23008.1"/>
    <property type="molecule type" value="Genomic_DNA"/>
</dbReference>
<keyword evidence="2" id="KW-0472">Membrane</keyword>
<evidence type="ECO:0000256" key="1">
    <source>
        <dbReference type="SAM" id="MobiDB-lite"/>
    </source>
</evidence>
<gene>
    <name evidence="3" type="ORF">HNR13_001295</name>
</gene>
<evidence type="ECO:0000313" key="3">
    <source>
        <dbReference type="EMBL" id="NYJ23008.1"/>
    </source>
</evidence>
<reference evidence="3 4" key="1">
    <citation type="submission" date="2020-07" db="EMBL/GenBank/DDBJ databases">
        <title>Sequencing the genomes of 1000 actinobacteria strains.</title>
        <authorList>
            <person name="Klenk H.-P."/>
        </authorList>
    </citation>
    <scope>NUCLEOTIDE SEQUENCE [LARGE SCALE GENOMIC DNA]</scope>
    <source>
        <strain evidence="3 4">DSM 15165</strain>
    </source>
</reference>
<proteinExistence type="predicted"/>
<feature type="region of interest" description="Disordered" evidence="1">
    <location>
        <begin position="119"/>
        <end position="157"/>
    </location>
</feature>
<comment type="caution">
    <text evidence="3">The sequence shown here is derived from an EMBL/GenBank/DDBJ whole genome shotgun (WGS) entry which is preliminary data.</text>
</comment>
<feature type="compositionally biased region" description="Low complexity" evidence="1">
    <location>
        <begin position="124"/>
        <end position="148"/>
    </location>
</feature>
<dbReference type="Gene3D" id="3.30.70.60">
    <property type="match status" value="1"/>
</dbReference>
<name>A0A853CRN4_9MICO</name>
<sequence length="240" mass="23689">MDKTRLWIIGSVLAMVVVAVLGWVVAIQPELDQSAAAAAQTLQVDSANATSQVALNKLKKDSEGLSALKSQLAAIGVSVPSEAQAPAFLDELGALAAANGVTVTASQIADAQGFVPPANPAAPAPAATTAGSGSTATPTPSPSAAAAPTPAPVPTAVPGMPPAVSTLVTKDDFTVVPVSITVRGDYANIVAFVGAAQKGQRLFLVNGLNVGPAANGPGFDGKVSGFIYVLNAGTAVTPSK</sequence>
<accession>A0A853CRN4</accession>
<evidence type="ECO:0000313" key="4">
    <source>
        <dbReference type="Proteomes" id="UP000578352"/>
    </source>
</evidence>
<dbReference type="Proteomes" id="UP000578352">
    <property type="component" value="Unassembled WGS sequence"/>
</dbReference>
<dbReference type="RefSeq" id="WP_179604987.1">
    <property type="nucleotide sequence ID" value="NZ_BAABEH010000001.1"/>
</dbReference>
<organism evidence="3 4">
    <name type="scientific">Leifsonia shinshuensis</name>
    <dbReference type="NCBI Taxonomy" id="150026"/>
    <lineage>
        <taxon>Bacteria</taxon>
        <taxon>Bacillati</taxon>
        <taxon>Actinomycetota</taxon>
        <taxon>Actinomycetes</taxon>
        <taxon>Micrococcales</taxon>
        <taxon>Microbacteriaceae</taxon>
        <taxon>Leifsonia</taxon>
    </lineage>
</organism>
<dbReference type="InterPro" id="IPR014717">
    <property type="entry name" value="Transl_elong_EF1B/ribsomal_bS6"/>
</dbReference>
<keyword evidence="2" id="KW-0812">Transmembrane</keyword>
<keyword evidence="2" id="KW-1133">Transmembrane helix</keyword>